<proteinExistence type="predicted"/>
<dbReference type="AlphaFoldDB" id="A0A7R8WVP7"/>
<protein>
    <submittedName>
        <fullName evidence="1">Uncharacterized protein</fullName>
    </submittedName>
</protein>
<feature type="non-terminal residue" evidence="1">
    <location>
        <position position="143"/>
    </location>
</feature>
<name>A0A7R8WVP7_9CRUS</name>
<gene>
    <name evidence="1" type="ORF">CTOB1V02_LOCUS13882</name>
</gene>
<evidence type="ECO:0000313" key="1">
    <source>
        <dbReference type="EMBL" id="CAD7236067.1"/>
    </source>
</evidence>
<sequence length="143" mass="16661">MELTGFAENFRLLSLRGNRFEQIPTHDLRAILRRNINVHSLRLGKNPWRCDCGVTPDLQAFIAEFQHIIQDHSDIRCAESASDAKSLKQISRLPLEDMCEPGVKIHYLDVLNGIMAMGITLLVIKLIYDWYTYRRYNKIPWMS</sequence>
<reference evidence="1" key="1">
    <citation type="submission" date="2020-11" db="EMBL/GenBank/DDBJ databases">
        <authorList>
            <person name="Tran Van P."/>
        </authorList>
    </citation>
    <scope>NUCLEOTIDE SEQUENCE</scope>
</reference>
<dbReference type="OrthoDB" id="6334272at2759"/>
<dbReference type="EMBL" id="OB676349">
    <property type="protein sequence ID" value="CAD7236067.1"/>
    <property type="molecule type" value="Genomic_DNA"/>
</dbReference>
<dbReference type="Gene3D" id="3.80.10.10">
    <property type="entry name" value="Ribonuclease Inhibitor"/>
    <property type="match status" value="1"/>
</dbReference>
<dbReference type="SUPFAM" id="SSF52058">
    <property type="entry name" value="L domain-like"/>
    <property type="match status" value="1"/>
</dbReference>
<dbReference type="InterPro" id="IPR032675">
    <property type="entry name" value="LRR_dom_sf"/>
</dbReference>
<accession>A0A7R8WVP7</accession>
<organism evidence="1">
    <name type="scientific">Cyprideis torosa</name>
    <dbReference type="NCBI Taxonomy" id="163714"/>
    <lineage>
        <taxon>Eukaryota</taxon>
        <taxon>Metazoa</taxon>
        <taxon>Ecdysozoa</taxon>
        <taxon>Arthropoda</taxon>
        <taxon>Crustacea</taxon>
        <taxon>Oligostraca</taxon>
        <taxon>Ostracoda</taxon>
        <taxon>Podocopa</taxon>
        <taxon>Podocopida</taxon>
        <taxon>Cytherocopina</taxon>
        <taxon>Cytheroidea</taxon>
        <taxon>Cytherideidae</taxon>
        <taxon>Cyprideis</taxon>
    </lineage>
</organism>